<sequence>MKKGFDITPTRTHRFVPCPTTPTIRSCRRVQRLRSRCLPAMDDSLSSGFERSPSLLVDSSPTPDWPALEPISRIHAVGSDFEIVTRGDFDVLTNNI</sequence>
<proteinExistence type="predicted"/>
<dbReference type="EMBL" id="DF977492">
    <property type="protein sequence ID" value="GAP90780.1"/>
    <property type="molecule type" value="Genomic_DNA"/>
</dbReference>
<accession>A0A1W2TQP3</accession>
<name>A0A1W2TQP3_ROSNE</name>
<keyword evidence="2" id="KW-1185">Reference proteome</keyword>
<gene>
    <name evidence="1" type="ORF">SAMD00023353_4700330</name>
</gene>
<dbReference type="AlphaFoldDB" id="A0A1W2TQP3"/>
<organism evidence="1">
    <name type="scientific">Rosellinia necatrix</name>
    <name type="common">White root-rot fungus</name>
    <dbReference type="NCBI Taxonomy" id="77044"/>
    <lineage>
        <taxon>Eukaryota</taxon>
        <taxon>Fungi</taxon>
        <taxon>Dikarya</taxon>
        <taxon>Ascomycota</taxon>
        <taxon>Pezizomycotina</taxon>
        <taxon>Sordariomycetes</taxon>
        <taxon>Xylariomycetidae</taxon>
        <taxon>Xylariales</taxon>
        <taxon>Xylariaceae</taxon>
        <taxon>Rosellinia</taxon>
    </lineage>
</organism>
<protein>
    <submittedName>
        <fullName evidence="1">Uncharacterized protein</fullName>
    </submittedName>
</protein>
<reference evidence="1" key="1">
    <citation type="submission" date="2016-03" db="EMBL/GenBank/DDBJ databases">
        <title>Draft genome sequence of Rosellinia necatrix.</title>
        <authorList>
            <person name="Kanematsu S."/>
        </authorList>
    </citation>
    <scope>NUCLEOTIDE SEQUENCE [LARGE SCALE GENOMIC DNA]</scope>
    <source>
        <strain evidence="1">W97</strain>
    </source>
</reference>
<dbReference type="Proteomes" id="UP000054516">
    <property type="component" value="Unassembled WGS sequence"/>
</dbReference>
<evidence type="ECO:0000313" key="2">
    <source>
        <dbReference type="Proteomes" id="UP000054516"/>
    </source>
</evidence>
<evidence type="ECO:0000313" key="1">
    <source>
        <dbReference type="EMBL" id="GAP90780.1"/>
    </source>
</evidence>